<dbReference type="Pfam" id="PF00008">
    <property type="entry name" value="EGF"/>
    <property type="match status" value="1"/>
</dbReference>
<dbReference type="Pfam" id="PF12661">
    <property type="entry name" value="hEGF"/>
    <property type="match status" value="1"/>
</dbReference>
<dbReference type="InterPro" id="IPR000421">
    <property type="entry name" value="FA58C"/>
</dbReference>
<dbReference type="PROSITE" id="PS01285">
    <property type="entry name" value="FA58C_1"/>
    <property type="match status" value="1"/>
</dbReference>
<evidence type="ECO:0000256" key="6">
    <source>
        <dbReference type="PROSITE-ProRule" id="PRU00076"/>
    </source>
</evidence>
<dbReference type="InterPro" id="IPR009030">
    <property type="entry name" value="Growth_fac_rcpt_cys_sf"/>
</dbReference>
<dbReference type="EMBL" id="CACRXK020000430">
    <property type="protein sequence ID" value="CAB3981802.1"/>
    <property type="molecule type" value="Genomic_DNA"/>
</dbReference>
<keyword evidence="1 6" id="KW-0245">EGF-like domain</keyword>
<evidence type="ECO:0000256" key="5">
    <source>
        <dbReference type="ARBA" id="ARBA00023180"/>
    </source>
</evidence>
<dbReference type="SMART" id="SM00181">
    <property type="entry name" value="EGF"/>
    <property type="match status" value="3"/>
</dbReference>
<evidence type="ECO:0000256" key="1">
    <source>
        <dbReference type="ARBA" id="ARBA00022536"/>
    </source>
</evidence>
<dbReference type="SUPFAM" id="SSF57184">
    <property type="entry name" value="Growth factor receptor domain"/>
    <property type="match status" value="1"/>
</dbReference>
<feature type="disulfide bond" evidence="6">
    <location>
        <begin position="123"/>
        <end position="132"/>
    </location>
</feature>
<dbReference type="InterPro" id="IPR000152">
    <property type="entry name" value="EGF-type_Asp/Asn_hydroxyl_site"/>
</dbReference>
<dbReference type="Proteomes" id="UP001152795">
    <property type="component" value="Unassembled WGS sequence"/>
</dbReference>
<keyword evidence="8" id="KW-1185">Reference proteome</keyword>
<comment type="caution">
    <text evidence="6">Lacks conserved residue(s) required for the propagation of feature annotation.</text>
</comment>
<gene>
    <name evidence="7" type="ORF">PACLA_8A018084</name>
</gene>
<dbReference type="InterPro" id="IPR008979">
    <property type="entry name" value="Galactose-bd-like_sf"/>
</dbReference>
<evidence type="ECO:0000256" key="3">
    <source>
        <dbReference type="ARBA" id="ARBA00022737"/>
    </source>
</evidence>
<keyword evidence="4 6" id="KW-1015">Disulfide bond</keyword>
<dbReference type="PANTHER" id="PTHR24543:SF325">
    <property type="entry name" value="F5_8 TYPE C DOMAIN-CONTAINING PROTEIN"/>
    <property type="match status" value="1"/>
</dbReference>
<keyword evidence="5" id="KW-0325">Glycoprotein</keyword>
<dbReference type="PROSITE" id="PS00010">
    <property type="entry name" value="ASX_HYDROXYL"/>
    <property type="match status" value="1"/>
</dbReference>
<dbReference type="Gene3D" id="2.10.25.10">
    <property type="entry name" value="Laminin"/>
    <property type="match status" value="2"/>
</dbReference>
<evidence type="ECO:0000313" key="7">
    <source>
        <dbReference type="EMBL" id="CAB3981802.1"/>
    </source>
</evidence>
<organism evidence="7 8">
    <name type="scientific">Paramuricea clavata</name>
    <name type="common">Red gorgonian</name>
    <name type="synonym">Violescent sea-whip</name>
    <dbReference type="NCBI Taxonomy" id="317549"/>
    <lineage>
        <taxon>Eukaryota</taxon>
        <taxon>Metazoa</taxon>
        <taxon>Cnidaria</taxon>
        <taxon>Anthozoa</taxon>
        <taxon>Octocorallia</taxon>
        <taxon>Malacalcyonacea</taxon>
        <taxon>Plexauridae</taxon>
        <taxon>Paramuricea</taxon>
    </lineage>
</organism>
<dbReference type="SMART" id="SM00231">
    <property type="entry name" value="FA58C"/>
    <property type="match status" value="3"/>
</dbReference>
<dbReference type="InterPro" id="IPR013032">
    <property type="entry name" value="EGF-like_CS"/>
</dbReference>
<dbReference type="CDD" id="cd00054">
    <property type="entry name" value="EGF_CA"/>
    <property type="match status" value="2"/>
</dbReference>
<keyword evidence="3" id="KW-0677">Repeat</keyword>
<dbReference type="InterPro" id="IPR001881">
    <property type="entry name" value="EGF-like_Ca-bd_dom"/>
</dbReference>
<feature type="disulfide bond" evidence="6">
    <location>
        <begin position="657"/>
        <end position="666"/>
    </location>
</feature>
<dbReference type="FunFam" id="2.10.25.10:FF:000434">
    <property type="entry name" value="Predicted protein"/>
    <property type="match status" value="1"/>
</dbReference>
<name>A0A7D9HG85_PARCT</name>
<dbReference type="SUPFAM" id="SSF57196">
    <property type="entry name" value="EGF/Laminin"/>
    <property type="match status" value="1"/>
</dbReference>
<keyword evidence="2" id="KW-0732">Signal</keyword>
<feature type="disulfide bond" evidence="6">
    <location>
        <begin position="635"/>
        <end position="645"/>
    </location>
</feature>
<dbReference type="PROSITE" id="PS01248">
    <property type="entry name" value="EGF_LAM_1"/>
    <property type="match status" value="1"/>
</dbReference>
<dbReference type="Gene3D" id="2.60.120.260">
    <property type="entry name" value="Galactose-binding domain-like"/>
    <property type="match status" value="4"/>
</dbReference>
<dbReference type="PROSITE" id="PS50026">
    <property type="entry name" value="EGF_3"/>
    <property type="match status" value="3"/>
</dbReference>
<protein>
    <submittedName>
        <fullName evidence="7">EGF-like repeat and discoidin I-like domain-containing 3 isoform X4</fullName>
    </submittedName>
</protein>
<evidence type="ECO:0000313" key="8">
    <source>
        <dbReference type="Proteomes" id="UP001152795"/>
    </source>
</evidence>
<proteinExistence type="predicted"/>
<evidence type="ECO:0000256" key="4">
    <source>
        <dbReference type="ARBA" id="ARBA00023157"/>
    </source>
</evidence>
<dbReference type="SMART" id="SM00179">
    <property type="entry name" value="EGF_CA"/>
    <property type="match status" value="2"/>
</dbReference>
<dbReference type="InterPro" id="IPR000742">
    <property type="entry name" value="EGF"/>
</dbReference>
<dbReference type="AlphaFoldDB" id="A0A7D9HG85"/>
<evidence type="ECO:0000256" key="2">
    <source>
        <dbReference type="ARBA" id="ARBA00022729"/>
    </source>
</evidence>
<dbReference type="OrthoDB" id="10046852at2759"/>
<dbReference type="Pfam" id="PF00754">
    <property type="entry name" value="F5_F8_type_C"/>
    <property type="match status" value="4"/>
</dbReference>
<dbReference type="GO" id="GO:0005509">
    <property type="term" value="F:calcium ion binding"/>
    <property type="evidence" value="ECO:0007669"/>
    <property type="project" value="InterPro"/>
</dbReference>
<dbReference type="PROSITE" id="PS50022">
    <property type="entry name" value="FA58C_3"/>
    <property type="match status" value="4"/>
</dbReference>
<dbReference type="SUPFAM" id="SSF49785">
    <property type="entry name" value="Galactose-binding domain-like"/>
    <property type="match status" value="4"/>
</dbReference>
<dbReference type="CDD" id="cd00057">
    <property type="entry name" value="FA58C"/>
    <property type="match status" value="3"/>
</dbReference>
<reference evidence="7" key="1">
    <citation type="submission" date="2020-04" db="EMBL/GenBank/DDBJ databases">
        <authorList>
            <person name="Alioto T."/>
            <person name="Alioto T."/>
            <person name="Gomez Garrido J."/>
        </authorList>
    </citation>
    <scope>NUCLEOTIDE SEQUENCE</scope>
    <source>
        <strain evidence="7">A484AB</strain>
    </source>
</reference>
<sequence length="722" mass="79629">MWMETFEISYGMDGTNFAFYKFNGQIQVFKANYDHSSVVKRNLPSTIFARFIRIHPKTCKNACVMRTEIYGCLDGCGHTDDDDGVDDDIGDHDHDDWLDNCASVTCQNNGTCSDLVDSFKCECPSGYLGYLCDLNCTFVTDLGLGDESIIDSQITASSTSTAVLNAGAVRLDTTENVWRPKTNDYNSWLQVDFQEIVNIAIIKTQGGITEKNFVRTFSVSYGDDGTNFQDYKDAGRTKIFKANVDSSGIVLNYFTPNINARYFRIHVLSFEIQPDLRMELAKCFCTVVPAGMKSTGIGANQITASSTYSISHTPIYARLDYPGIYWSPANSDYDNPWLQVDFKSEVTVDGIGTQGGGLASYVKTFTVSKGSDGIRFDIYKDNNVEKIFTGNTDTSTVVHNIFSPRITSRYIRVNPKTHTRYIALRVEFYICNQVCLPTNPCLNTGSCSSVIPTSFACSCVNDVQGDLCQSCSAPIALGLESGDILDAQLTSSSEHSDGLKNTIFARLNQPAVTGVTSGGWAPDGLSNSWLQIDFRVNTTLTGISIQGVDDPTKDTRVTKFQIAYSQDGVTFLDHQENGEVKIFSVSGATNASEVLHRDFNSSIIARYLRFFPVEWNGEYPGVRLDISGCTGVNFCLVNPCRNGTCLQINETSYQCDCPQGLAGQHCESCDPQYQCRGRGYCAVDSDGAPMCKTACPQPKGFGYIHYEVEFRDQEGQTPCENL</sequence>
<accession>A0A7D9HG85</accession>
<feature type="disulfide bond" evidence="6">
    <location>
        <begin position="459"/>
        <end position="468"/>
    </location>
</feature>
<dbReference type="PROSITE" id="PS01286">
    <property type="entry name" value="FA58C_2"/>
    <property type="match status" value="1"/>
</dbReference>
<dbReference type="InterPro" id="IPR002049">
    <property type="entry name" value="LE_dom"/>
</dbReference>
<dbReference type="PROSITE" id="PS00022">
    <property type="entry name" value="EGF_1"/>
    <property type="match status" value="3"/>
</dbReference>
<dbReference type="PANTHER" id="PTHR24543">
    <property type="entry name" value="MULTICOPPER OXIDASE-RELATED"/>
    <property type="match status" value="1"/>
</dbReference>
<comment type="caution">
    <text evidence="7">The sequence shown here is derived from an EMBL/GenBank/DDBJ whole genome shotgun (WGS) entry which is preliminary data.</text>
</comment>